<evidence type="ECO:0000259" key="2">
    <source>
        <dbReference type="Pfam" id="PF00385"/>
    </source>
</evidence>
<proteinExistence type="predicted"/>
<accession>A0A2G5BAP1</accession>
<gene>
    <name evidence="3" type="ORF">COEREDRAFT_81508</name>
</gene>
<evidence type="ECO:0000313" key="4">
    <source>
        <dbReference type="Proteomes" id="UP000242474"/>
    </source>
</evidence>
<evidence type="ECO:0000256" key="1">
    <source>
        <dbReference type="SAM" id="MobiDB-lite"/>
    </source>
</evidence>
<dbReference type="AlphaFoldDB" id="A0A2G5BAP1"/>
<dbReference type="EMBL" id="KZ303502">
    <property type="protein sequence ID" value="PIA16062.1"/>
    <property type="molecule type" value="Genomic_DNA"/>
</dbReference>
<organism evidence="3 4">
    <name type="scientific">Coemansia reversa (strain ATCC 12441 / NRRL 1564)</name>
    <dbReference type="NCBI Taxonomy" id="763665"/>
    <lineage>
        <taxon>Eukaryota</taxon>
        <taxon>Fungi</taxon>
        <taxon>Fungi incertae sedis</taxon>
        <taxon>Zoopagomycota</taxon>
        <taxon>Kickxellomycotina</taxon>
        <taxon>Kickxellomycetes</taxon>
        <taxon>Kickxellales</taxon>
        <taxon>Kickxellaceae</taxon>
        <taxon>Coemansia</taxon>
    </lineage>
</organism>
<dbReference type="Pfam" id="PF00385">
    <property type="entry name" value="Chromo"/>
    <property type="match status" value="1"/>
</dbReference>
<name>A0A2G5BAP1_COERN</name>
<dbReference type="Proteomes" id="UP000242474">
    <property type="component" value="Unassembled WGS sequence"/>
</dbReference>
<keyword evidence="4" id="KW-1185">Reference proteome</keyword>
<feature type="region of interest" description="Disordered" evidence="1">
    <location>
        <begin position="105"/>
        <end position="179"/>
    </location>
</feature>
<dbReference type="SUPFAM" id="SSF54160">
    <property type="entry name" value="Chromo domain-like"/>
    <property type="match status" value="1"/>
</dbReference>
<feature type="compositionally biased region" description="Basic residues" evidence="1">
    <location>
        <begin position="162"/>
        <end position="171"/>
    </location>
</feature>
<evidence type="ECO:0000313" key="3">
    <source>
        <dbReference type="EMBL" id="PIA16062.1"/>
    </source>
</evidence>
<protein>
    <recommendedName>
        <fullName evidence="2">Chromo domain-containing protein</fullName>
    </recommendedName>
</protein>
<dbReference type="CDD" id="cd00024">
    <property type="entry name" value="CD_CSD"/>
    <property type="match status" value="1"/>
</dbReference>
<dbReference type="Gene3D" id="2.40.50.40">
    <property type="match status" value="1"/>
</dbReference>
<sequence length="179" mass="19895">MTEVQQQVDLILLHRITSTRKCEYLVQWGDEQQTWEVGSNLSSSEELLASYWRGYVERAGNSSYLEQVVNLALIKETLPQAKKSKAIRKPVDKITVAKRVQAAKHLNGSLKRSRGETSSIAPVARPPPKNAKRSKGSLGHLSVSETTSSVEKLDISTTQKHPIQRARKSTGGRRPPPLT</sequence>
<dbReference type="OrthoDB" id="433924at2759"/>
<dbReference type="InterPro" id="IPR023780">
    <property type="entry name" value="Chromo_domain"/>
</dbReference>
<feature type="compositionally biased region" description="Polar residues" evidence="1">
    <location>
        <begin position="143"/>
        <end position="161"/>
    </location>
</feature>
<dbReference type="InterPro" id="IPR016197">
    <property type="entry name" value="Chromo-like_dom_sf"/>
</dbReference>
<feature type="domain" description="Chromo" evidence="2">
    <location>
        <begin position="7"/>
        <end position="53"/>
    </location>
</feature>
<reference evidence="3 4" key="1">
    <citation type="journal article" date="2015" name="Genome Biol. Evol.">
        <title>Phylogenomic analyses indicate that early fungi evolved digesting cell walls of algal ancestors of land plants.</title>
        <authorList>
            <person name="Chang Y."/>
            <person name="Wang S."/>
            <person name="Sekimoto S."/>
            <person name="Aerts A.L."/>
            <person name="Choi C."/>
            <person name="Clum A."/>
            <person name="LaButti K.M."/>
            <person name="Lindquist E.A."/>
            <person name="Yee Ngan C."/>
            <person name="Ohm R.A."/>
            <person name="Salamov A.A."/>
            <person name="Grigoriev I.V."/>
            <person name="Spatafora J.W."/>
            <person name="Berbee M.L."/>
        </authorList>
    </citation>
    <scope>NUCLEOTIDE SEQUENCE [LARGE SCALE GENOMIC DNA]</scope>
    <source>
        <strain evidence="3 4">NRRL 1564</strain>
    </source>
</reference>